<organism evidence="2 3">
    <name type="scientific">Chitinophaga costaii</name>
    <dbReference type="NCBI Taxonomy" id="1335309"/>
    <lineage>
        <taxon>Bacteria</taxon>
        <taxon>Pseudomonadati</taxon>
        <taxon>Bacteroidota</taxon>
        <taxon>Chitinophagia</taxon>
        <taxon>Chitinophagales</taxon>
        <taxon>Chitinophagaceae</taxon>
        <taxon>Chitinophaga</taxon>
    </lineage>
</organism>
<feature type="signal peptide" evidence="1">
    <location>
        <begin position="1"/>
        <end position="21"/>
    </location>
</feature>
<dbReference type="InterPro" id="IPR018736">
    <property type="entry name" value="DUF2279_periplasmic_lipo"/>
</dbReference>
<keyword evidence="2" id="KW-0449">Lipoprotein</keyword>
<dbReference type="EMBL" id="FMAR01000009">
    <property type="protein sequence ID" value="SCC45795.1"/>
    <property type="molecule type" value="Genomic_DNA"/>
</dbReference>
<name>A0A1C4EQA2_9BACT</name>
<accession>A0A1C4EQA2</accession>
<dbReference type="AlphaFoldDB" id="A0A1C4EQA2"/>
<keyword evidence="1" id="KW-0732">Signal</keyword>
<dbReference type="Pfam" id="PF10043">
    <property type="entry name" value="DUF2279"/>
    <property type="match status" value="1"/>
</dbReference>
<evidence type="ECO:0000256" key="1">
    <source>
        <dbReference type="SAM" id="SignalP"/>
    </source>
</evidence>
<evidence type="ECO:0000313" key="3">
    <source>
        <dbReference type="Proteomes" id="UP000242818"/>
    </source>
</evidence>
<protein>
    <submittedName>
        <fullName evidence="2">Predicted lipoprotein</fullName>
    </submittedName>
</protein>
<reference evidence="2 3" key="1">
    <citation type="submission" date="2016-08" db="EMBL/GenBank/DDBJ databases">
        <authorList>
            <person name="Seilhamer J.J."/>
        </authorList>
    </citation>
    <scope>NUCLEOTIDE SEQUENCE [LARGE SCALE GENOMIC DNA]</scope>
    <source>
        <strain evidence="2 3">A37T2</strain>
    </source>
</reference>
<gene>
    <name evidence="2" type="ORF">GA0116948_109114</name>
</gene>
<proteinExistence type="predicted"/>
<dbReference type="Proteomes" id="UP000242818">
    <property type="component" value="Unassembled WGS sequence"/>
</dbReference>
<feature type="chain" id="PRO_5008691338" evidence="1">
    <location>
        <begin position="22"/>
        <end position="313"/>
    </location>
</feature>
<evidence type="ECO:0000313" key="2">
    <source>
        <dbReference type="EMBL" id="SCC45795.1"/>
    </source>
</evidence>
<keyword evidence="3" id="KW-1185">Reference proteome</keyword>
<dbReference type="STRING" id="1335309.GA0116948_109114"/>
<sequence>MFRLKHRLLYLCLLLQLPLHAQRLSFWELPDTTVRTRVVAVSGFSLAVYGGTLAALDQVWYKGYPRSKFHFFNDEDEWLGMDKGGHVYSAYLEAKYSREAWRWTGIPRKQQIWIGGLSALAFQTLIEVMDGFSTNWGFSPSDMTANVLGAGAMISQELLWNEQRIQLKFSSHTMQYHDPVVARHANNIYGSNFFQRTLKDYNAQTYWVSVNVKAFATNSHWPAWLNVAAGYGADRMYNAEDNTWTDINGIYHDYSNVHRIRQFYLSPDIDFTKIHTRHKGFKIALQLLNMLKFPAPTLEINSHGTFKLHPIYF</sequence>